<reference evidence="4 5" key="1">
    <citation type="submission" date="2020-04" db="EMBL/GenBank/DDBJ databases">
        <authorList>
            <person name="Wallbank WR R."/>
            <person name="Pardo Diaz C."/>
            <person name="Kozak K."/>
            <person name="Martin S."/>
            <person name="Jiggins C."/>
            <person name="Moest M."/>
            <person name="Warren A I."/>
            <person name="Byers J.R.P. K."/>
            <person name="Montejo-Kovacevich G."/>
            <person name="Yen C E."/>
        </authorList>
    </citation>
    <scope>NUCLEOTIDE SEQUENCE [LARGE SCALE GENOMIC DNA]</scope>
</reference>
<dbReference type="OrthoDB" id="6924031at2759"/>
<evidence type="ECO:0000313" key="3">
    <source>
        <dbReference type="EMBL" id="CAB3260567.1"/>
    </source>
</evidence>
<dbReference type="Proteomes" id="UP000494106">
    <property type="component" value="Unassembled WGS sequence"/>
</dbReference>
<evidence type="ECO:0000313" key="4">
    <source>
        <dbReference type="Proteomes" id="UP000494106"/>
    </source>
</evidence>
<dbReference type="Proteomes" id="UP000494256">
    <property type="component" value="Unassembled WGS sequence"/>
</dbReference>
<evidence type="ECO:0000256" key="1">
    <source>
        <dbReference type="SAM" id="MobiDB-lite"/>
    </source>
</evidence>
<organism evidence="2 4">
    <name type="scientific">Arctia plantaginis</name>
    <name type="common">Wood tiger moth</name>
    <name type="synonym">Phalaena plantaginis</name>
    <dbReference type="NCBI Taxonomy" id="874455"/>
    <lineage>
        <taxon>Eukaryota</taxon>
        <taxon>Metazoa</taxon>
        <taxon>Ecdysozoa</taxon>
        <taxon>Arthropoda</taxon>
        <taxon>Hexapoda</taxon>
        <taxon>Insecta</taxon>
        <taxon>Pterygota</taxon>
        <taxon>Neoptera</taxon>
        <taxon>Endopterygota</taxon>
        <taxon>Lepidoptera</taxon>
        <taxon>Glossata</taxon>
        <taxon>Ditrysia</taxon>
        <taxon>Noctuoidea</taxon>
        <taxon>Erebidae</taxon>
        <taxon>Arctiinae</taxon>
        <taxon>Arctia</taxon>
    </lineage>
</organism>
<sequence>MKQQSWYSANKKKSSHNNLNKISAENNILRERLRVATDKQHQEMSRAIDLKEKNDALQARLHQAKLEAFKLKELNIKLKNIVT</sequence>
<dbReference type="EMBL" id="CADEBC010000522">
    <property type="protein sequence ID" value="CAB3244832.1"/>
    <property type="molecule type" value="Genomic_DNA"/>
</dbReference>
<dbReference type="EMBL" id="CADEBD010000857">
    <property type="protein sequence ID" value="CAB3260567.1"/>
    <property type="molecule type" value="Genomic_DNA"/>
</dbReference>
<evidence type="ECO:0000313" key="5">
    <source>
        <dbReference type="Proteomes" id="UP000494256"/>
    </source>
</evidence>
<feature type="region of interest" description="Disordered" evidence="1">
    <location>
        <begin position="1"/>
        <end position="23"/>
    </location>
</feature>
<name>A0A8S1AHP2_ARCPL</name>
<keyword evidence="4" id="KW-1185">Reference proteome</keyword>
<proteinExistence type="predicted"/>
<evidence type="ECO:0000313" key="2">
    <source>
        <dbReference type="EMBL" id="CAB3244832.1"/>
    </source>
</evidence>
<gene>
    <name evidence="2" type="ORF">APLA_LOCUS10178</name>
    <name evidence="3" type="ORF">APLA_LOCUS17055</name>
</gene>
<protein>
    <submittedName>
        <fullName evidence="2">Uncharacterized protein</fullName>
    </submittedName>
</protein>
<comment type="caution">
    <text evidence="2">The sequence shown here is derived from an EMBL/GenBank/DDBJ whole genome shotgun (WGS) entry which is preliminary data.</text>
</comment>
<accession>A0A8S1AHP2</accession>
<dbReference type="AlphaFoldDB" id="A0A8S1AHP2"/>